<name>A0ABT7YC51_9BACT</name>
<evidence type="ECO:0000313" key="1">
    <source>
        <dbReference type="EMBL" id="MDN3204107.1"/>
    </source>
</evidence>
<comment type="caution">
    <text evidence="1">The sequence shown here is derived from an EMBL/GenBank/DDBJ whole genome shotgun (WGS) entry which is preliminary data.</text>
</comment>
<dbReference type="RefSeq" id="WP_289999660.1">
    <property type="nucleotide sequence ID" value="NZ_JAUEPH010000003.1"/>
</dbReference>
<proteinExistence type="predicted"/>
<protein>
    <submittedName>
        <fullName evidence="1">Uncharacterized protein</fullName>
    </submittedName>
</protein>
<organism evidence="1 2">
    <name type="scientific">Algoriphagus sediminis</name>
    <dbReference type="NCBI Taxonomy" id="3057113"/>
    <lineage>
        <taxon>Bacteria</taxon>
        <taxon>Pseudomonadati</taxon>
        <taxon>Bacteroidota</taxon>
        <taxon>Cytophagia</taxon>
        <taxon>Cytophagales</taxon>
        <taxon>Cyclobacteriaceae</taxon>
        <taxon>Algoriphagus</taxon>
    </lineage>
</organism>
<reference evidence="1" key="1">
    <citation type="submission" date="2023-06" db="EMBL/GenBank/DDBJ databases">
        <title>Robiginitalea aurantiacus sp. nov. and Algoriphagus sediminis sp. nov., isolated from coastal sediment.</title>
        <authorList>
            <person name="Zhou Z.Y."/>
            <person name="An J."/>
            <person name="Jia Y.W."/>
            <person name="Du Z.J."/>
        </authorList>
    </citation>
    <scope>NUCLEOTIDE SEQUENCE</scope>
    <source>
        <strain evidence="1">C2-7</strain>
    </source>
</reference>
<keyword evidence="2" id="KW-1185">Reference proteome</keyword>
<dbReference type="EMBL" id="JAUEPH010000003">
    <property type="protein sequence ID" value="MDN3204107.1"/>
    <property type="molecule type" value="Genomic_DNA"/>
</dbReference>
<evidence type="ECO:0000313" key="2">
    <source>
        <dbReference type="Proteomes" id="UP001171916"/>
    </source>
</evidence>
<accession>A0ABT7YC51</accession>
<sequence length="725" mass="81760">MSQFDFPRINFHGSVLLDVPTGNNGKFSPLKIYNQDEALPYRPPRVYLKPGIIPNIPAKYKIETDENSPYSDYNKYVEISSVTDEVYDAWAICHLGTSGHDDDYKELYENVPLDGDSPQPMLSEGMVQPSYWNYYGDLSVYAEDIRITGVQVVDDLGNVTTYTPGNSDGCPAGLSQLLGQSFSFHQQFFDPNSRTTAMFCDVDSIGDSCTQMFYSLAGIYGKPNNQEKTFFTGVPCKSAFNWLSLCKVLNLNNPLLSPMYGGTYFNSTIQLNADQTDPQFQQDLNTAAGFHVDALSMKILLHQVYEVRNPDYKKMPTAPLGNNQTSVPKNPARVAFSGSLCPHVSGVDMTTTDIARILKNEVVNNPKLDVGHLDLPIPQGSNEGITIESQVQLPPAFVRVNPTKKVISLDVINTICEYGIGFGDYSCYGGDTAIPPFKSFENFDFNTLSLYFIPDDQSGNVLIGSLTHTEDYNMAVFLAKGGVMDFKIPPGKHDFSAGKFAIFWKDGELMMEDDYLVLTDQKGSYAEENQHDNYNYKYDGSGRGPITLRCFKRGQPIPYESRVEGVYQTAWNQNYPFTFYDKVDFKYPTNVVGCTQYTFAITENQRIPNFQTTSPLYFLANGYYLVGRVLDEAADLVKYLDGTEPLTFEVLYDKILSNYNNVLPIMNSILPFQESVWSEPYTMRRMLMLTDEKNWGGYMYMPVTRELSKNQHALLQMWAKQKINS</sequence>
<gene>
    <name evidence="1" type="ORF">QVH07_08105</name>
</gene>
<dbReference type="Proteomes" id="UP001171916">
    <property type="component" value="Unassembled WGS sequence"/>
</dbReference>